<feature type="transmembrane region" description="Helical" evidence="8">
    <location>
        <begin position="17"/>
        <end position="36"/>
    </location>
</feature>
<feature type="transmembrane region" description="Helical" evidence="8">
    <location>
        <begin position="235"/>
        <end position="253"/>
    </location>
</feature>
<keyword evidence="5 8" id="KW-0812">Transmembrane</keyword>
<dbReference type="NCBIfam" id="TIGR00842">
    <property type="entry name" value="bcct"/>
    <property type="match status" value="1"/>
</dbReference>
<dbReference type="PANTHER" id="PTHR30047:SF7">
    <property type="entry name" value="HIGH-AFFINITY CHOLINE TRANSPORT PROTEIN"/>
    <property type="match status" value="1"/>
</dbReference>
<name>V4RHN6_9HYPH</name>
<keyword evidence="10" id="KW-1185">Reference proteome</keyword>
<dbReference type="Proteomes" id="UP000017819">
    <property type="component" value="Unassembled WGS sequence"/>
</dbReference>
<evidence type="ECO:0000256" key="7">
    <source>
        <dbReference type="ARBA" id="ARBA00023136"/>
    </source>
</evidence>
<feature type="transmembrane region" description="Helical" evidence="8">
    <location>
        <begin position="193"/>
        <end position="215"/>
    </location>
</feature>
<proteinExistence type="inferred from homology"/>
<dbReference type="InterPro" id="IPR000060">
    <property type="entry name" value="BCCT_transptr"/>
</dbReference>
<evidence type="ECO:0000256" key="2">
    <source>
        <dbReference type="ARBA" id="ARBA00005658"/>
    </source>
</evidence>
<dbReference type="EMBL" id="AWXZ01000040">
    <property type="protein sequence ID" value="ESR22780.1"/>
    <property type="molecule type" value="Genomic_DNA"/>
</dbReference>
<feature type="transmembrane region" description="Helical" evidence="8">
    <location>
        <begin position="265"/>
        <end position="285"/>
    </location>
</feature>
<dbReference type="NCBIfam" id="NF007399">
    <property type="entry name" value="PRK09928.1"/>
    <property type="match status" value="1"/>
</dbReference>
<dbReference type="AlphaFoldDB" id="V4RHN6"/>
<feature type="transmembrane region" description="Helical" evidence="8">
    <location>
        <begin position="403"/>
        <end position="423"/>
    </location>
</feature>
<evidence type="ECO:0000256" key="6">
    <source>
        <dbReference type="ARBA" id="ARBA00022989"/>
    </source>
</evidence>
<comment type="similarity">
    <text evidence="2">Belongs to the BCCT transporter (TC 2.A.15) family.</text>
</comment>
<feature type="transmembrane region" description="Helical" evidence="8">
    <location>
        <begin position="96"/>
        <end position="123"/>
    </location>
</feature>
<feature type="transmembrane region" description="Helical" evidence="8">
    <location>
        <begin position="143"/>
        <end position="166"/>
    </location>
</feature>
<keyword evidence="7 8" id="KW-0472">Membrane</keyword>
<organism evidence="9 10">
    <name type="scientific">Lutibaculum baratangense AMV1</name>
    <dbReference type="NCBI Taxonomy" id="631454"/>
    <lineage>
        <taxon>Bacteria</taxon>
        <taxon>Pseudomonadati</taxon>
        <taxon>Pseudomonadota</taxon>
        <taxon>Alphaproteobacteria</taxon>
        <taxon>Hyphomicrobiales</taxon>
        <taxon>Tepidamorphaceae</taxon>
        <taxon>Lutibaculum</taxon>
    </lineage>
</organism>
<dbReference type="Pfam" id="PF02028">
    <property type="entry name" value="BCCT"/>
    <property type="match status" value="1"/>
</dbReference>
<feature type="transmembrane region" description="Helical" evidence="8">
    <location>
        <begin position="479"/>
        <end position="500"/>
    </location>
</feature>
<keyword evidence="3" id="KW-0813">Transport</keyword>
<dbReference type="PANTHER" id="PTHR30047">
    <property type="entry name" value="HIGH-AFFINITY CHOLINE TRANSPORT PROTEIN-RELATED"/>
    <property type="match status" value="1"/>
</dbReference>
<sequence>MTQAAEEDAGDRINPTVFYGSAVAIVAFALFVMIFTDAANAAIGAALGWISNSFGWFYFIAVVIYLAFVVAVGLSRFGKIRLGPEHSRPEFPLLTWAAMLFAAGIGIDLLFYCVVEPVTQFLAPPEGDPETVAAARHAMQLTFFHWGISGWGIYTLVGMSLAYFSYRHGLPLTIRSALFPIFGNRIEGWIGHLVDIAAVLGTVFGIATSLGIGIIQLTYGLEYMFGIPDNQLTQATLAVAIVAFAALSAATGVERGIRRLSEFNMLLAVLLVLFVLLVGETRFLLNALVMNVGDYVTGFAGMSFNTYAFDPPTDWLNAWTVFFWAWWIAWGPFVGLFLARISRGRTIGQFVAGTLLLPLGFMMVWMSVMGNSAIGMIMEGAAGFGEAAMENPGSSIYLFLETLPWTALTTIATTILAIVFFVTSGDSGSLVLSNFTSVLKDPNSDAPVWMRIVWAVIIGLLTVALLFADGLGALQSTTVIMGLPFSIVLFLVMAGLFKALRVEALKEKSHVHSLSAYLSGRTSPAVHPGAESWAQRLERAVSYPTRREAIDFLRDTARPAMEAIRGELEPKGMGVAIEEETDGDTRLTLRISHEDAEDFVYQLWLRRSMVPSFVPRAQSESAAYYRAEVCLFEGGQGYDVMGYTREQLIDDMLDQYERHLAFLHMQAREVGRTGVLPDDDAAPGKAG</sequence>
<protein>
    <submittedName>
        <fullName evidence="9">High-affinity choline uptake protein BetT</fullName>
    </submittedName>
</protein>
<dbReference type="PATRIC" id="fig|631454.5.peg.3869"/>
<feature type="transmembrane region" description="Helical" evidence="8">
    <location>
        <begin position="448"/>
        <end position="467"/>
    </location>
</feature>
<dbReference type="RefSeq" id="WP_023434026.1">
    <property type="nucleotide sequence ID" value="NZ_AWXZ01000040.1"/>
</dbReference>
<dbReference type="InterPro" id="IPR018093">
    <property type="entry name" value="BCCT_CS"/>
</dbReference>
<evidence type="ECO:0000256" key="5">
    <source>
        <dbReference type="ARBA" id="ARBA00022692"/>
    </source>
</evidence>
<reference evidence="9 10" key="1">
    <citation type="journal article" date="2014" name="Genome Announc.">
        <title>Draft Genome Sequence of Lutibaculum baratangense Strain AMV1T, Isolated from a Mud Volcano in Andamans, India.</title>
        <authorList>
            <person name="Singh A."/>
            <person name="Sreenivas A."/>
            <person name="Sathyanarayana Reddy G."/>
            <person name="Pinnaka A.K."/>
            <person name="Shivaji S."/>
        </authorList>
    </citation>
    <scope>NUCLEOTIDE SEQUENCE [LARGE SCALE GENOMIC DNA]</scope>
    <source>
        <strain evidence="9 10">AMV1</strain>
    </source>
</reference>
<evidence type="ECO:0000313" key="10">
    <source>
        <dbReference type="Proteomes" id="UP000017819"/>
    </source>
</evidence>
<dbReference type="PROSITE" id="PS01303">
    <property type="entry name" value="BCCT"/>
    <property type="match status" value="1"/>
</dbReference>
<accession>V4RHN6</accession>
<evidence type="ECO:0000256" key="1">
    <source>
        <dbReference type="ARBA" id="ARBA00004651"/>
    </source>
</evidence>
<evidence type="ECO:0000313" key="9">
    <source>
        <dbReference type="EMBL" id="ESR22780.1"/>
    </source>
</evidence>
<keyword evidence="4" id="KW-1003">Cell membrane</keyword>
<dbReference type="GO" id="GO:0005886">
    <property type="term" value="C:plasma membrane"/>
    <property type="evidence" value="ECO:0007669"/>
    <property type="project" value="UniProtKB-SubCell"/>
</dbReference>
<evidence type="ECO:0000256" key="4">
    <source>
        <dbReference type="ARBA" id="ARBA00022475"/>
    </source>
</evidence>
<feature type="transmembrane region" description="Helical" evidence="8">
    <location>
        <begin position="316"/>
        <end position="338"/>
    </location>
</feature>
<keyword evidence="6 8" id="KW-1133">Transmembrane helix</keyword>
<evidence type="ECO:0000256" key="8">
    <source>
        <dbReference type="SAM" id="Phobius"/>
    </source>
</evidence>
<dbReference type="eggNOG" id="COG1292">
    <property type="taxonomic scope" value="Bacteria"/>
</dbReference>
<comment type="subcellular location">
    <subcellularLocation>
        <location evidence="1">Cell membrane</location>
        <topology evidence="1">Multi-pass membrane protein</topology>
    </subcellularLocation>
</comment>
<gene>
    <name evidence="9" type="ORF">N177_3917</name>
</gene>
<comment type="caution">
    <text evidence="9">The sequence shown here is derived from an EMBL/GenBank/DDBJ whole genome shotgun (WGS) entry which is preliminary data.</text>
</comment>
<evidence type="ECO:0000256" key="3">
    <source>
        <dbReference type="ARBA" id="ARBA00022448"/>
    </source>
</evidence>
<dbReference type="STRING" id="631454.N177_3917"/>
<dbReference type="OrthoDB" id="9775735at2"/>
<feature type="transmembrane region" description="Helical" evidence="8">
    <location>
        <begin position="350"/>
        <end position="368"/>
    </location>
</feature>
<feature type="transmembrane region" description="Helical" evidence="8">
    <location>
        <begin position="56"/>
        <end position="75"/>
    </location>
</feature>
<dbReference type="GO" id="GO:0022857">
    <property type="term" value="F:transmembrane transporter activity"/>
    <property type="evidence" value="ECO:0007669"/>
    <property type="project" value="InterPro"/>
</dbReference>